<feature type="domain" description="Sm" evidence="1">
    <location>
        <begin position="25"/>
        <end position="72"/>
    </location>
</feature>
<dbReference type="EMBL" id="CAIF01000242">
    <property type="protein sequence ID" value="CCH46368.1"/>
    <property type="molecule type" value="Genomic_DNA"/>
</dbReference>
<dbReference type="Proteomes" id="UP000009328">
    <property type="component" value="Unassembled WGS sequence"/>
</dbReference>
<proteinExistence type="predicted"/>
<dbReference type="FunCoup" id="K0KZ38">
    <property type="interactions" value="571"/>
</dbReference>
<dbReference type="InParanoid" id="K0KZ38"/>
<comment type="caution">
    <text evidence="2">The sequence shown here is derived from an EMBL/GenBank/DDBJ whole genome shotgun (WGS) entry which is preliminary data.</text>
</comment>
<keyword evidence="3" id="KW-1185">Reference proteome</keyword>
<organism evidence="2 3">
    <name type="scientific">Wickerhamomyces ciferrii (strain ATCC 14091 / BCRC 22168 / CBS 111 / JCM 3599 / NBRC 0793 / NRRL Y-1031 F-60-10)</name>
    <name type="common">Yeast</name>
    <name type="synonym">Pichia ciferrii</name>
    <dbReference type="NCBI Taxonomy" id="1206466"/>
    <lineage>
        <taxon>Eukaryota</taxon>
        <taxon>Fungi</taxon>
        <taxon>Dikarya</taxon>
        <taxon>Ascomycota</taxon>
        <taxon>Saccharomycotina</taxon>
        <taxon>Saccharomycetes</taxon>
        <taxon>Phaffomycetales</taxon>
        <taxon>Wickerhamomycetaceae</taxon>
        <taxon>Wickerhamomyces</taxon>
    </lineage>
</organism>
<evidence type="ECO:0000313" key="2">
    <source>
        <dbReference type="EMBL" id="CCH46368.1"/>
    </source>
</evidence>
<dbReference type="PANTHER" id="PTHR13110">
    <property type="entry name" value="U6 SNRNA-ASSOCIATED SM-LIKE PROTEIN LSM3"/>
    <property type="match status" value="1"/>
</dbReference>
<reference evidence="2 3" key="1">
    <citation type="journal article" date="2012" name="Eukaryot. Cell">
        <title>Draft genome sequence of Wickerhamomyces ciferrii NRRL Y-1031 F-60-10.</title>
        <authorList>
            <person name="Schneider J."/>
            <person name="Andrea H."/>
            <person name="Blom J."/>
            <person name="Jaenicke S."/>
            <person name="Ruckert C."/>
            <person name="Schorsch C."/>
            <person name="Szczepanowski R."/>
            <person name="Farwick M."/>
            <person name="Goesmann A."/>
            <person name="Puhler A."/>
            <person name="Schaffer S."/>
            <person name="Tauch A."/>
            <person name="Kohler T."/>
            <person name="Brinkrolf K."/>
        </authorList>
    </citation>
    <scope>NUCLEOTIDE SEQUENCE [LARGE SCALE GENOMIC DNA]</scope>
    <source>
        <strain evidence="3">ATCC 14091 / BCRC 22168 / CBS 111 / JCM 3599 / NBRC 0793 / NRRL Y-1031 F-60-10</strain>
    </source>
</reference>
<accession>K0KZ38</accession>
<protein>
    <recommendedName>
        <fullName evidence="1">Sm domain-containing protein</fullName>
    </recommendedName>
</protein>
<dbReference type="GO" id="GO:0003723">
    <property type="term" value="F:RNA binding"/>
    <property type="evidence" value="ECO:0007669"/>
    <property type="project" value="InterPro"/>
</dbReference>
<evidence type="ECO:0000313" key="3">
    <source>
        <dbReference type="Proteomes" id="UP000009328"/>
    </source>
</evidence>
<name>K0KZ38_WICCF</name>
<sequence length="77" mass="8577">MSETEVKQTSSEPLDLIRLLLDEQAYDSHCNIVLSDAIETIYDIEEGSDELKSTTKNSEILFVRGDSVILISSPSDE</sequence>
<gene>
    <name evidence="2" type="ORF">BN7_5961</name>
</gene>
<evidence type="ECO:0000259" key="1">
    <source>
        <dbReference type="Pfam" id="PF01423"/>
    </source>
</evidence>
<dbReference type="SUPFAM" id="SSF50182">
    <property type="entry name" value="Sm-like ribonucleoproteins"/>
    <property type="match status" value="1"/>
</dbReference>
<dbReference type="HOGENOM" id="CLU_076902_5_1_1"/>
<dbReference type="eggNOG" id="KOG3460">
    <property type="taxonomic scope" value="Eukaryota"/>
</dbReference>
<dbReference type="Gene3D" id="2.30.30.100">
    <property type="match status" value="1"/>
</dbReference>
<dbReference type="GO" id="GO:0032991">
    <property type="term" value="C:protein-containing complex"/>
    <property type="evidence" value="ECO:0007669"/>
    <property type="project" value="UniProtKB-ARBA"/>
</dbReference>
<dbReference type="AlphaFoldDB" id="K0KZ38"/>
<dbReference type="InterPro" id="IPR010920">
    <property type="entry name" value="LSM_dom_sf"/>
</dbReference>
<dbReference type="STRING" id="1206466.K0KZ38"/>
<dbReference type="InterPro" id="IPR001163">
    <property type="entry name" value="Sm_dom_euk/arc"/>
</dbReference>
<dbReference type="Pfam" id="PF01423">
    <property type="entry name" value="LSM"/>
    <property type="match status" value="1"/>
</dbReference>
<dbReference type="InterPro" id="IPR040002">
    <property type="entry name" value="Sm-like_LSM3"/>
</dbReference>